<reference evidence="9" key="1">
    <citation type="submission" date="2017-11" db="EMBL/GenBank/DDBJ databases">
        <authorList>
            <person name="Lima N.C."/>
            <person name="Parody-Merino A.M."/>
            <person name="Battley P.F."/>
            <person name="Fidler A.E."/>
            <person name="Prosdocimi F."/>
        </authorList>
    </citation>
    <scope>NUCLEOTIDE SEQUENCE [LARGE SCALE GENOMIC DNA]</scope>
</reference>
<dbReference type="AlphaFoldDB" id="A0A2I0UTU1"/>
<reference evidence="9" key="2">
    <citation type="submission" date="2017-12" db="EMBL/GenBank/DDBJ databases">
        <title>Genome sequence of the Bar-tailed Godwit (Limosa lapponica baueri).</title>
        <authorList>
            <person name="Lima N.C.B."/>
            <person name="Parody-Merino A.M."/>
            <person name="Battley P.F."/>
            <person name="Fidler A.E."/>
            <person name="Prosdocimi F."/>
        </authorList>
    </citation>
    <scope>NUCLEOTIDE SEQUENCE [LARGE SCALE GENOMIC DNA]</scope>
</reference>
<gene>
    <name evidence="8" type="ORF">llap_186</name>
</gene>
<dbReference type="GO" id="GO:0016787">
    <property type="term" value="F:hydrolase activity"/>
    <property type="evidence" value="ECO:0007669"/>
    <property type="project" value="UniProtKB-KW"/>
</dbReference>
<evidence type="ECO:0000256" key="7">
    <source>
        <dbReference type="SAM" id="MobiDB-lite"/>
    </source>
</evidence>
<dbReference type="GO" id="GO:0004519">
    <property type="term" value="F:endonuclease activity"/>
    <property type="evidence" value="ECO:0007669"/>
    <property type="project" value="UniProtKB-KW"/>
</dbReference>
<dbReference type="InterPro" id="IPR036397">
    <property type="entry name" value="RNaseH_sf"/>
</dbReference>
<dbReference type="EMBL" id="KZ505637">
    <property type="protein sequence ID" value="PKU49477.1"/>
    <property type="molecule type" value="Genomic_DNA"/>
</dbReference>
<dbReference type="GO" id="GO:0003964">
    <property type="term" value="F:RNA-directed DNA polymerase activity"/>
    <property type="evidence" value="ECO:0007669"/>
    <property type="project" value="UniProtKB-KW"/>
</dbReference>
<dbReference type="Proteomes" id="UP000233556">
    <property type="component" value="Unassembled WGS sequence"/>
</dbReference>
<evidence type="ECO:0000256" key="1">
    <source>
        <dbReference type="ARBA" id="ARBA00022679"/>
    </source>
</evidence>
<dbReference type="GO" id="GO:0035613">
    <property type="term" value="F:RNA stem-loop binding"/>
    <property type="evidence" value="ECO:0007669"/>
    <property type="project" value="TreeGrafter"/>
</dbReference>
<feature type="region of interest" description="Disordered" evidence="7">
    <location>
        <begin position="35"/>
        <end position="67"/>
    </location>
</feature>
<name>A0A2I0UTU1_LIMLA</name>
<keyword evidence="4" id="KW-0255">Endonuclease</keyword>
<protein>
    <submittedName>
        <fullName evidence="8">Endogenous retrovirus group k member 25 pol</fullName>
    </submittedName>
</protein>
<evidence type="ECO:0000256" key="3">
    <source>
        <dbReference type="ARBA" id="ARBA00022722"/>
    </source>
</evidence>
<dbReference type="Gene3D" id="3.30.420.10">
    <property type="entry name" value="Ribonuclease H-like superfamily/Ribonuclease H"/>
    <property type="match status" value="1"/>
</dbReference>
<evidence type="ECO:0000313" key="8">
    <source>
        <dbReference type="EMBL" id="PKU49477.1"/>
    </source>
</evidence>
<proteinExistence type="predicted"/>
<dbReference type="PANTHER" id="PTHR41694:SF3">
    <property type="entry name" value="RNA-DIRECTED DNA POLYMERASE-RELATED"/>
    <property type="match status" value="1"/>
</dbReference>
<feature type="compositionally biased region" description="Basic and acidic residues" evidence="7">
    <location>
        <begin position="36"/>
        <end position="48"/>
    </location>
</feature>
<keyword evidence="3" id="KW-0540">Nuclease</keyword>
<keyword evidence="9" id="KW-1185">Reference proteome</keyword>
<evidence type="ECO:0000256" key="6">
    <source>
        <dbReference type="ARBA" id="ARBA00022918"/>
    </source>
</evidence>
<dbReference type="OrthoDB" id="9359997at2759"/>
<sequence length="67" mass="7530">MASSYIFATAHTGEESRDIRRHWLAAIAAMGIPETIKTDNGPKQEIMSKARSKSKNIEKVEKDQLEL</sequence>
<accession>A0A2I0UTU1</accession>
<keyword evidence="6" id="KW-0695">RNA-directed DNA polymerase</keyword>
<evidence type="ECO:0000313" key="9">
    <source>
        <dbReference type="Proteomes" id="UP000233556"/>
    </source>
</evidence>
<evidence type="ECO:0000256" key="2">
    <source>
        <dbReference type="ARBA" id="ARBA00022695"/>
    </source>
</evidence>
<keyword evidence="5" id="KW-0378">Hydrolase</keyword>
<feature type="compositionally biased region" description="Basic and acidic residues" evidence="7">
    <location>
        <begin position="55"/>
        <end position="67"/>
    </location>
</feature>
<evidence type="ECO:0000256" key="5">
    <source>
        <dbReference type="ARBA" id="ARBA00022801"/>
    </source>
</evidence>
<keyword evidence="2" id="KW-0548">Nucleotidyltransferase</keyword>
<keyword evidence="1" id="KW-0808">Transferase</keyword>
<organism evidence="8 9">
    <name type="scientific">Limosa lapponica baueri</name>
    <dbReference type="NCBI Taxonomy" id="1758121"/>
    <lineage>
        <taxon>Eukaryota</taxon>
        <taxon>Metazoa</taxon>
        <taxon>Chordata</taxon>
        <taxon>Craniata</taxon>
        <taxon>Vertebrata</taxon>
        <taxon>Euteleostomi</taxon>
        <taxon>Archelosauria</taxon>
        <taxon>Archosauria</taxon>
        <taxon>Dinosauria</taxon>
        <taxon>Saurischia</taxon>
        <taxon>Theropoda</taxon>
        <taxon>Coelurosauria</taxon>
        <taxon>Aves</taxon>
        <taxon>Neognathae</taxon>
        <taxon>Neoaves</taxon>
        <taxon>Charadriiformes</taxon>
        <taxon>Scolopacidae</taxon>
        <taxon>Limosa</taxon>
    </lineage>
</organism>
<dbReference type="PANTHER" id="PTHR41694">
    <property type="entry name" value="ENDOGENOUS RETROVIRUS GROUP K MEMBER POL PROTEIN"/>
    <property type="match status" value="1"/>
</dbReference>
<evidence type="ECO:0000256" key="4">
    <source>
        <dbReference type="ARBA" id="ARBA00022759"/>
    </source>
</evidence>